<name>A0A484FNQ2_COLOR</name>
<reference evidence="2" key="1">
    <citation type="journal article" date="2013" name="New Phytol.">
        <title>Comparative genomic and transcriptomic analyses reveal the hemibiotrophic stage shift of Colletotrichum fungi.</title>
        <authorList>
            <person name="Gan P."/>
            <person name="Ikeda K."/>
            <person name="Irieda H."/>
            <person name="Narusaka M."/>
            <person name="O'Connell R.J."/>
            <person name="Narusaka Y."/>
            <person name="Takano Y."/>
            <person name="Kubo Y."/>
            <person name="Shirasu K."/>
        </authorList>
    </citation>
    <scope>NUCLEOTIDE SEQUENCE [LARGE SCALE GENOMIC DNA]</scope>
    <source>
        <strain evidence="2">104-T / ATCC 96160 / CBS 514.97 / LARS 414 / MAFF 240422</strain>
    </source>
</reference>
<sequence>MVGLFSYQGISITHWQLSYSTRRIFVVTAWSRHLQHIPQAERMSDFQDMDMDDQTVASSANLARRSSASDAMLSVQPGSDNRRLSINTWITSQATGSARITELVAVRRLLLTLRSCFSPFFEFSDANIIAEVHSRNLCRGLGLRGRKDVDGPRILAFMQKLIITCFTHTQGVFRDGHILDDFNTRKYFFEMIAKDLAQIEIGGGVNHAVWAANAVRPDTCEAMLISFVHACQGPYPRLHGSGSAMLAIPQGRLASQLVELRDFMTDWANNYDQLVLASINDWSRLHTDVAQQVMIEGELTDATSMLLGLLLKGSSNINHGRAEQSRLDLHMEHHD</sequence>
<evidence type="ECO:0000313" key="2">
    <source>
        <dbReference type="Proteomes" id="UP000014480"/>
    </source>
</evidence>
<evidence type="ECO:0000313" key="1">
    <source>
        <dbReference type="EMBL" id="TDZ19315.1"/>
    </source>
</evidence>
<protein>
    <submittedName>
        <fullName evidence="1">Uncharacterized protein</fullName>
    </submittedName>
</protein>
<proteinExistence type="predicted"/>
<dbReference type="EMBL" id="AMCV02000020">
    <property type="protein sequence ID" value="TDZ19315.1"/>
    <property type="molecule type" value="Genomic_DNA"/>
</dbReference>
<reference evidence="2" key="2">
    <citation type="journal article" date="2019" name="Mol. Plant Microbe Interact.">
        <title>Genome sequence resources for four phytopathogenic fungi from the Colletotrichum orbiculare species complex.</title>
        <authorList>
            <person name="Gan P."/>
            <person name="Tsushima A."/>
            <person name="Narusaka M."/>
            <person name="Narusaka Y."/>
            <person name="Takano Y."/>
            <person name="Kubo Y."/>
            <person name="Shirasu K."/>
        </authorList>
    </citation>
    <scope>GENOME REANNOTATION</scope>
    <source>
        <strain evidence="2">104-T / ATCC 96160 / CBS 514.97 / LARS 414 / MAFF 240422</strain>
    </source>
</reference>
<keyword evidence="2" id="KW-1185">Reference proteome</keyword>
<comment type="caution">
    <text evidence="1">The sequence shown here is derived from an EMBL/GenBank/DDBJ whole genome shotgun (WGS) entry which is preliminary data.</text>
</comment>
<accession>A0A484FNQ2</accession>
<dbReference type="AlphaFoldDB" id="A0A484FNQ2"/>
<organism evidence="1 2">
    <name type="scientific">Colletotrichum orbiculare (strain 104-T / ATCC 96160 / CBS 514.97 / LARS 414 / MAFF 240422)</name>
    <name type="common">Cucumber anthracnose fungus</name>
    <name type="synonym">Colletotrichum lagenarium</name>
    <dbReference type="NCBI Taxonomy" id="1213857"/>
    <lineage>
        <taxon>Eukaryota</taxon>
        <taxon>Fungi</taxon>
        <taxon>Dikarya</taxon>
        <taxon>Ascomycota</taxon>
        <taxon>Pezizomycotina</taxon>
        <taxon>Sordariomycetes</taxon>
        <taxon>Hypocreomycetidae</taxon>
        <taxon>Glomerellales</taxon>
        <taxon>Glomerellaceae</taxon>
        <taxon>Colletotrichum</taxon>
        <taxon>Colletotrichum orbiculare species complex</taxon>
    </lineage>
</organism>
<dbReference type="Proteomes" id="UP000014480">
    <property type="component" value="Unassembled WGS sequence"/>
</dbReference>
<gene>
    <name evidence="1" type="ORF">Cob_v007636</name>
</gene>